<feature type="signal peptide" evidence="2">
    <location>
        <begin position="1"/>
        <end position="32"/>
    </location>
</feature>
<keyword evidence="4" id="KW-1185">Reference proteome</keyword>
<dbReference type="Gene3D" id="3.40.50.300">
    <property type="entry name" value="P-loop containing nucleotide triphosphate hydrolases"/>
    <property type="match status" value="1"/>
</dbReference>
<dbReference type="InterPro" id="IPR027417">
    <property type="entry name" value="P-loop_NTPase"/>
</dbReference>
<name>A0AAV4WE26_CAEEX</name>
<dbReference type="GO" id="GO:0016020">
    <property type="term" value="C:membrane"/>
    <property type="evidence" value="ECO:0007669"/>
    <property type="project" value="InterPro"/>
</dbReference>
<feature type="region of interest" description="Disordered" evidence="1">
    <location>
        <begin position="67"/>
        <end position="158"/>
    </location>
</feature>
<evidence type="ECO:0000256" key="1">
    <source>
        <dbReference type="SAM" id="MobiDB-lite"/>
    </source>
</evidence>
<reference evidence="3 4" key="1">
    <citation type="submission" date="2021-06" db="EMBL/GenBank/DDBJ databases">
        <title>Caerostris extrusa draft genome.</title>
        <authorList>
            <person name="Kono N."/>
            <person name="Arakawa K."/>
        </authorList>
    </citation>
    <scope>NUCLEOTIDE SEQUENCE [LARGE SCALE GENOMIC DNA]</scope>
</reference>
<dbReference type="GO" id="GO:0005319">
    <property type="term" value="F:lipid transporter activity"/>
    <property type="evidence" value="ECO:0007669"/>
    <property type="project" value="TreeGrafter"/>
</dbReference>
<feature type="compositionally biased region" description="Polar residues" evidence="1">
    <location>
        <begin position="95"/>
        <end position="104"/>
    </location>
</feature>
<dbReference type="GO" id="GO:0005524">
    <property type="term" value="F:ATP binding"/>
    <property type="evidence" value="ECO:0007669"/>
    <property type="project" value="UniProtKB-KW"/>
</dbReference>
<proteinExistence type="predicted"/>
<protein>
    <submittedName>
        <fullName evidence="3">ATP-binding cassette sub-family A member 3</fullName>
    </submittedName>
</protein>
<evidence type="ECO:0000256" key="2">
    <source>
        <dbReference type="SAM" id="SignalP"/>
    </source>
</evidence>
<dbReference type="SUPFAM" id="SSF52540">
    <property type="entry name" value="P-loop containing nucleoside triphosphate hydrolases"/>
    <property type="match status" value="1"/>
</dbReference>
<feature type="chain" id="PRO_5043618678" evidence="2">
    <location>
        <begin position="33"/>
        <end position="313"/>
    </location>
</feature>
<accession>A0AAV4WE26</accession>
<evidence type="ECO:0000313" key="4">
    <source>
        <dbReference type="Proteomes" id="UP001054945"/>
    </source>
</evidence>
<keyword evidence="3" id="KW-0547">Nucleotide-binding</keyword>
<keyword evidence="3" id="KW-0067">ATP-binding</keyword>
<dbReference type="InterPro" id="IPR026082">
    <property type="entry name" value="ABCA"/>
</dbReference>
<keyword evidence="2" id="KW-0732">Signal</keyword>
<dbReference type="PANTHER" id="PTHR19229:SF250">
    <property type="entry name" value="ABC TRANSPORTER DOMAIN-CONTAINING PROTEIN-RELATED"/>
    <property type="match status" value="1"/>
</dbReference>
<evidence type="ECO:0000313" key="3">
    <source>
        <dbReference type="EMBL" id="GIY80786.1"/>
    </source>
</evidence>
<comment type="caution">
    <text evidence="3">The sequence shown here is derived from an EMBL/GenBank/DDBJ whole genome shotgun (WGS) entry which is preliminary data.</text>
</comment>
<organism evidence="3 4">
    <name type="scientific">Caerostris extrusa</name>
    <name type="common">Bark spider</name>
    <name type="synonym">Caerostris bankana</name>
    <dbReference type="NCBI Taxonomy" id="172846"/>
    <lineage>
        <taxon>Eukaryota</taxon>
        <taxon>Metazoa</taxon>
        <taxon>Ecdysozoa</taxon>
        <taxon>Arthropoda</taxon>
        <taxon>Chelicerata</taxon>
        <taxon>Arachnida</taxon>
        <taxon>Araneae</taxon>
        <taxon>Araneomorphae</taxon>
        <taxon>Entelegynae</taxon>
        <taxon>Araneoidea</taxon>
        <taxon>Araneidae</taxon>
        <taxon>Caerostris</taxon>
    </lineage>
</organism>
<dbReference type="PANTHER" id="PTHR19229">
    <property type="entry name" value="ATP-BINDING CASSETTE TRANSPORTER SUBFAMILY A ABCA"/>
    <property type="match status" value="1"/>
</dbReference>
<sequence length="313" mass="34141">MRHINENRVILSSSSLAVIFLLSLVENNLSRGTYETLDTLISLCLPCYSFGQAARSHRLHDCAGDQALGHPQAKGPGLAGEQEGEELGRRRVSQQRHGCSTGQQPVPGGEGPNQVPAREAGPGQRGLECAQGRASASLVSQSQENDSREDSQRRPACASRSRVRGWKRYLQRDENCSEESSQLIWYEQFIDSNEGMVRNKMGLAPKRLSSHLTGEETLVFFANLKGIPEQKIAVCVQHLSKILGLDCILKERIKAYSPCAKRKLGVAIALLGTPPLIVLDEPTSRMVPNSCREGVGRPVAGFQLGLHHLCGIG</sequence>
<dbReference type="Proteomes" id="UP001054945">
    <property type="component" value="Unassembled WGS sequence"/>
</dbReference>
<dbReference type="EMBL" id="BPLR01016051">
    <property type="protein sequence ID" value="GIY80786.1"/>
    <property type="molecule type" value="Genomic_DNA"/>
</dbReference>
<dbReference type="AlphaFoldDB" id="A0AAV4WE26"/>
<gene>
    <name evidence="3" type="primary">ABCA3_17</name>
    <name evidence="3" type="ORF">CEXT_63321</name>
</gene>
<dbReference type="GO" id="GO:0140359">
    <property type="term" value="F:ABC-type transporter activity"/>
    <property type="evidence" value="ECO:0007669"/>
    <property type="project" value="InterPro"/>
</dbReference>